<proteinExistence type="predicted"/>
<accession>A0A0S3QYW2</accession>
<dbReference type="Proteomes" id="UP000291084">
    <property type="component" value="Chromosome 1"/>
</dbReference>
<reference evidence="1 2" key="1">
    <citation type="journal article" date="2015" name="Sci. Rep.">
        <title>The power of single molecule real-time sequencing technology in the de novo assembly of a eukaryotic genome.</title>
        <authorList>
            <person name="Sakai H."/>
            <person name="Naito K."/>
            <person name="Ogiso-Tanaka E."/>
            <person name="Takahashi Y."/>
            <person name="Iseki K."/>
            <person name="Muto C."/>
            <person name="Satou K."/>
            <person name="Teruya K."/>
            <person name="Shiroma A."/>
            <person name="Shimoji M."/>
            <person name="Hirano T."/>
            <person name="Itoh T."/>
            <person name="Kaga A."/>
            <person name="Tomooka N."/>
        </authorList>
    </citation>
    <scope>NUCLEOTIDE SEQUENCE [LARGE SCALE GENOMIC DNA]</scope>
    <source>
        <strain evidence="2">cv. Shumari</strain>
    </source>
</reference>
<dbReference type="EMBL" id="AP015034">
    <property type="protein sequence ID" value="BAT73451.1"/>
    <property type="molecule type" value="Genomic_DNA"/>
</dbReference>
<name>A0A0S3QYW2_PHAAN</name>
<keyword evidence="2" id="KW-1185">Reference proteome</keyword>
<gene>
    <name evidence="1" type="primary">Vigan.01G093500</name>
    <name evidence="1" type="ORF">VIGAN_01093500</name>
</gene>
<dbReference type="OrthoDB" id="1908822at2759"/>
<organism evidence="1 2">
    <name type="scientific">Vigna angularis var. angularis</name>
    <dbReference type="NCBI Taxonomy" id="157739"/>
    <lineage>
        <taxon>Eukaryota</taxon>
        <taxon>Viridiplantae</taxon>
        <taxon>Streptophyta</taxon>
        <taxon>Embryophyta</taxon>
        <taxon>Tracheophyta</taxon>
        <taxon>Spermatophyta</taxon>
        <taxon>Magnoliopsida</taxon>
        <taxon>eudicotyledons</taxon>
        <taxon>Gunneridae</taxon>
        <taxon>Pentapetalae</taxon>
        <taxon>rosids</taxon>
        <taxon>fabids</taxon>
        <taxon>Fabales</taxon>
        <taxon>Fabaceae</taxon>
        <taxon>Papilionoideae</taxon>
        <taxon>50 kb inversion clade</taxon>
        <taxon>NPAAA clade</taxon>
        <taxon>indigoferoid/millettioid clade</taxon>
        <taxon>Phaseoleae</taxon>
        <taxon>Vigna</taxon>
    </lineage>
</organism>
<protein>
    <submittedName>
        <fullName evidence="1">Uncharacterized protein</fullName>
    </submittedName>
</protein>
<evidence type="ECO:0000313" key="2">
    <source>
        <dbReference type="Proteomes" id="UP000291084"/>
    </source>
</evidence>
<sequence length="159" mass="17209">MELPNVTIPKVGQKPPAKLKFPTPKELISHYESQGMDSQEASMKVIEDLQKALFGVVSSSKGRNDKLLAESSKKIDSISNRLIVLDLKLDSKPGYVETFAIGLASGAALKGDVNRCLLVTAAIHVELVHCSATFSADHSVWYLATATWKDQAVAVVRGM</sequence>
<evidence type="ECO:0000313" key="1">
    <source>
        <dbReference type="EMBL" id="BAT73451.1"/>
    </source>
</evidence>
<dbReference type="AlphaFoldDB" id="A0A0S3QYW2"/>